<evidence type="ECO:0000313" key="9">
    <source>
        <dbReference type="EMBL" id="RLN58390.1"/>
    </source>
</evidence>
<evidence type="ECO:0008006" key="12">
    <source>
        <dbReference type="Google" id="ProtNLM"/>
    </source>
</evidence>
<dbReference type="InterPro" id="IPR018607">
    <property type="entry name" value="Ctf8"/>
</dbReference>
<comment type="subcellular location">
    <subcellularLocation>
        <location evidence="1">Nucleus</location>
    </subcellularLocation>
</comment>
<feature type="region of interest" description="Disordered" evidence="7">
    <location>
        <begin position="84"/>
        <end position="103"/>
    </location>
</feature>
<dbReference type="GO" id="GO:0031390">
    <property type="term" value="C:Ctf18 RFC-like complex"/>
    <property type="evidence" value="ECO:0007669"/>
    <property type="project" value="InterPro"/>
</dbReference>
<dbReference type="Proteomes" id="UP000277300">
    <property type="component" value="Unassembled WGS sequence"/>
</dbReference>
<dbReference type="GO" id="GO:0006260">
    <property type="term" value="P:DNA replication"/>
    <property type="evidence" value="ECO:0007669"/>
    <property type="project" value="UniProtKB-KW"/>
</dbReference>
<feature type="compositionally biased region" description="Basic and acidic residues" evidence="7">
    <location>
        <begin position="84"/>
        <end position="97"/>
    </location>
</feature>
<organism evidence="9 10">
    <name type="scientific">Phytophthora kernoviae</name>
    <dbReference type="NCBI Taxonomy" id="325452"/>
    <lineage>
        <taxon>Eukaryota</taxon>
        <taxon>Sar</taxon>
        <taxon>Stramenopiles</taxon>
        <taxon>Oomycota</taxon>
        <taxon>Peronosporomycetes</taxon>
        <taxon>Peronosporales</taxon>
        <taxon>Peronosporaceae</taxon>
        <taxon>Phytophthora</taxon>
    </lineage>
</organism>
<evidence type="ECO:0000313" key="10">
    <source>
        <dbReference type="Proteomes" id="UP000277300"/>
    </source>
</evidence>
<keyword evidence="5" id="KW-0131">Cell cycle</keyword>
<evidence type="ECO:0000313" key="11">
    <source>
        <dbReference type="Proteomes" id="UP000284657"/>
    </source>
</evidence>
<dbReference type="PANTHER" id="PTHR28605:SF1">
    <property type="entry name" value="CHROMOSOME TRANSMISSION FIDELITY FACTOR 8"/>
    <property type="match status" value="1"/>
</dbReference>
<evidence type="ECO:0000256" key="6">
    <source>
        <dbReference type="ARBA" id="ARBA00038447"/>
    </source>
</evidence>
<dbReference type="OrthoDB" id="121932at2759"/>
<evidence type="ECO:0000256" key="5">
    <source>
        <dbReference type="ARBA" id="ARBA00023306"/>
    </source>
</evidence>
<evidence type="ECO:0000256" key="2">
    <source>
        <dbReference type="ARBA" id="ARBA00022705"/>
    </source>
</evidence>
<evidence type="ECO:0000256" key="1">
    <source>
        <dbReference type="ARBA" id="ARBA00004123"/>
    </source>
</evidence>
<gene>
    <name evidence="8" type="ORF">BBJ29_004088</name>
    <name evidence="9" type="ORF">BBP00_00007024</name>
</gene>
<dbReference type="PANTHER" id="PTHR28605">
    <property type="entry name" value="CTF8, CHROMOSOME TRANSMISSION FIDELITY FACTOR 8 HOMOLOG (S. CEREVISIAE)"/>
    <property type="match status" value="1"/>
</dbReference>
<proteinExistence type="inferred from homology"/>
<dbReference type="EMBL" id="MBDO02000264">
    <property type="protein sequence ID" value="RLN58390.1"/>
    <property type="molecule type" value="Genomic_DNA"/>
</dbReference>
<name>A0A3F2RJF9_9STRA</name>
<dbReference type="GO" id="GO:0007064">
    <property type="term" value="P:mitotic sister chromatid cohesion"/>
    <property type="evidence" value="ECO:0007669"/>
    <property type="project" value="InterPro"/>
</dbReference>
<protein>
    <recommendedName>
        <fullName evidence="12">Chromosome transmission fidelity protein 8</fullName>
    </recommendedName>
</protein>
<sequence>MSVLTSMLVPVVVDGATKEWSLLEFQGDVIAGDGVSEADMRGLDIGTLRFGIGGGEITLRIGNHLLTGKVAKLAKPFAILQKNKQHDGDSDVEMKDTAEDEGDKQVQYEVVGVVKTRVVFASRPKPMLD</sequence>
<reference evidence="10 11" key="1">
    <citation type="submission" date="2018-07" db="EMBL/GenBank/DDBJ databases">
        <title>Genome sequencing of oomycete isolates from Chile give support for New Zealand origin for Phytophthora kernoviae and make available the first Nothophytophthora sp. genome.</title>
        <authorList>
            <person name="Studholme D.J."/>
            <person name="Sanfuentes E."/>
            <person name="Panda P."/>
            <person name="Hill R."/>
            <person name="Sambles C."/>
            <person name="Grant M."/>
            <person name="Williams N.M."/>
            <person name="Mcdougal R.L."/>
        </authorList>
    </citation>
    <scope>NUCLEOTIDE SEQUENCE [LARGE SCALE GENOMIC DNA]</scope>
    <source>
        <strain evidence="9">Chile6</strain>
        <strain evidence="8">Chile7</strain>
    </source>
</reference>
<comment type="similarity">
    <text evidence="6">Belongs to the CTF8 family.</text>
</comment>
<dbReference type="EMBL" id="MBAD02002229">
    <property type="protein sequence ID" value="RLN48967.1"/>
    <property type="molecule type" value="Genomic_DNA"/>
</dbReference>
<evidence type="ECO:0000256" key="4">
    <source>
        <dbReference type="ARBA" id="ARBA00023242"/>
    </source>
</evidence>
<comment type="caution">
    <text evidence="9">The sequence shown here is derived from an EMBL/GenBank/DDBJ whole genome shotgun (WGS) entry which is preliminary data.</text>
</comment>
<keyword evidence="4" id="KW-0539">Nucleus</keyword>
<evidence type="ECO:0000313" key="8">
    <source>
        <dbReference type="EMBL" id="RLN48967.1"/>
    </source>
</evidence>
<dbReference type="AlphaFoldDB" id="A0A3F2RJF9"/>
<dbReference type="Pfam" id="PF09696">
    <property type="entry name" value="Ctf8"/>
    <property type="match status" value="1"/>
</dbReference>
<keyword evidence="3" id="KW-0238">DNA-binding</keyword>
<dbReference type="GO" id="GO:0003677">
    <property type="term" value="F:DNA binding"/>
    <property type="evidence" value="ECO:0007669"/>
    <property type="project" value="UniProtKB-KW"/>
</dbReference>
<evidence type="ECO:0000256" key="7">
    <source>
        <dbReference type="SAM" id="MobiDB-lite"/>
    </source>
</evidence>
<accession>A0A3F2RJF9</accession>
<evidence type="ECO:0000256" key="3">
    <source>
        <dbReference type="ARBA" id="ARBA00023125"/>
    </source>
</evidence>
<dbReference type="Proteomes" id="UP000284657">
    <property type="component" value="Unassembled WGS sequence"/>
</dbReference>
<keyword evidence="2" id="KW-0235">DNA replication</keyword>